<dbReference type="GO" id="GO:0005739">
    <property type="term" value="C:mitochondrion"/>
    <property type="evidence" value="ECO:0007669"/>
    <property type="project" value="UniProtKB-SubCell"/>
</dbReference>
<gene>
    <name evidence="12" type="ordered locus">Cd36_02070</name>
    <name evidence="13" type="ORF">CD36_02070</name>
</gene>
<evidence type="ECO:0000256" key="7">
    <source>
        <dbReference type="ARBA" id="ARBA00022958"/>
    </source>
</evidence>
<keyword evidence="10" id="KW-0963">Cytoplasm</keyword>
<evidence type="ECO:0000256" key="9">
    <source>
        <dbReference type="ARBA" id="ARBA00023235"/>
    </source>
</evidence>
<comment type="catalytic activity">
    <reaction evidence="2 10">
        <text>(6R)-NADPHX = (6S)-NADPHX</text>
        <dbReference type="Rhea" id="RHEA:32227"/>
        <dbReference type="ChEBI" id="CHEBI:64076"/>
        <dbReference type="ChEBI" id="CHEBI:64077"/>
        <dbReference type="EC" id="5.1.99.6"/>
    </reaction>
</comment>
<dbReference type="NCBIfam" id="TIGR00197">
    <property type="entry name" value="yjeF_nterm"/>
    <property type="match status" value="1"/>
</dbReference>
<dbReference type="CGD" id="CAL0000163944">
    <property type="gene designation" value="Cd36_02070"/>
</dbReference>
<dbReference type="HOGENOM" id="CLU_024853_3_0_1"/>
<keyword evidence="10" id="KW-0496">Mitochondrion</keyword>
<organism evidence="13 14">
    <name type="scientific">Candida dubliniensis (strain CD36 / ATCC MYA-646 / CBS 7987 / NCPF 3949 / NRRL Y-17841)</name>
    <name type="common">Yeast</name>
    <dbReference type="NCBI Taxonomy" id="573826"/>
    <lineage>
        <taxon>Eukaryota</taxon>
        <taxon>Fungi</taxon>
        <taxon>Dikarya</taxon>
        <taxon>Ascomycota</taxon>
        <taxon>Saccharomycotina</taxon>
        <taxon>Pichiomycetes</taxon>
        <taxon>Debaryomycetaceae</taxon>
        <taxon>Candida/Lodderomyces clade</taxon>
        <taxon>Candida</taxon>
    </lineage>
</organism>
<evidence type="ECO:0000259" key="11">
    <source>
        <dbReference type="PROSITE" id="PS51385"/>
    </source>
</evidence>
<proteinExistence type="inferred from homology"/>
<feature type="binding site" evidence="10">
    <location>
        <begin position="148"/>
        <end position="154"/>
    </location>
    <ligand>
        <name>(6S)-NADPHX</name>
        <dbReference type="ChEBI" id="CHEBI:64076"/>
    </ligand>
</feature>
<dbReference type="KEGG" id="cdu:CD36_02070"/>
<feature type="domain" description="YjeF N-terminal" evidence="11">
    <location>
        <begin position="15"/>
        <end position="242"/>
    </location>
</feature>
<keyword evidence="7 10" id="KW-0630">Potassium</keyword>
<keyword evidence="5 10" id="KW-0547">Nucleotide-binding</keyword>
<dbReference type="eggNOG" id="KOG2585">
    <property type="taxonomic scope" value="Eukaryota"/>
</dbReference>
<comment type="similarity">
    <text evidence="10">Belongs to the NnrE/AIBP family.</text>
</comment>
<dbReference type="InterPro" id="IPR004443">
    <property type="entry name" value="YjeF_N_dom"/>
</dbReference>
<dbReference type="EC" id="5.1.99.6" evidence="3 10"/>
<evidence type="ECO:0000313" key="14">
    <source>
        <dbReference type="Proteomes" id="UP000002605"/>
    </source>
</evidence>
<comment type="caution">
    <text evidence="10">Lacks conserved residue(s) required for the propagation of feature annotation.</text>
</comment>
<keyword evidence="4 10" id="KW-0479">Metal-binding</keyword>
<sequence length="256" mass="28472">MSASAPFKTLSAKSAFQLDQELMSTGEFSIDQLMELAGLAVAKTIFKEYPPDETTTGKSNFHPSKVLVLVGPGNNGGDGLVAARHLKLWNYDPIIYYPKRPSSNQLYSRLVKQLQDLDVQELTTLTEVKHLLDSRDSKIKIIIDSLFGFSFKPPLREPFKDLINYLGQNHDHLPPIVSVDIPSGWDVDEGPTETDIQASCLISLTAPKPCAKLFVNSGPDKIHYLGGRFINPRIAKEYGIEDIVNKYQGDELIVKL</sequence>
<reference evidence="13 14" key="1">
    <citation type="journal article" date="2009" name="Genome Res.">
        <title>Comparative genomics of the fungal pathogens Candida dubliniensis and Candida albicans.</title>
        <authorList>
            <person name="Jackson A.P."/>
            <person name="Gamble J.A."/>
            <person name="Yeomans T."/>
            <person name="Moran G.P."/>
            <person name="Saunders D."/>
            <person name="Harris D."/>
            <person name="Aslett M."/>
            <person name="Barrell J.F."/>
            <person name="Butler G."/>
            <person name="Citiulo F."/>
            <person name="Coleman D.C."/>
            <person name="de Groot P.W.J."/>
            <person name="Goodwin T.J."/>
            <person name="Quail M.A."/>
            <person name="McQuillan J."/>
            <person name="Munro C.A."/>
            <person name="Pain A."/>
            <person name="Poulter R.T."/>
            <person name="Rajandream M.A."/>
            <person name="Renauld H."/>
            <person name="Spiering M.J."/>
            <person name="Tivey A."/>
            <person name="Gow N.A.R."/>
            <person name="Barrell B."/>
            <person name="Sullivan D.J."/>
            <person name="Berriman M."/>
        </authorList>
    </citation>
    <scope>NUCLEOTIDE SEQUENCE [LARGE SCALE GENOMIC DNA]</scope>
    <source>
        <strain evidence="14">CD36 / ATCC MYA-646 / CBS 7987 / NCPF 3949 / NRRL Y-17841</strain>
    </source>
</reference>
<evidence type="ECO:0000256" key="6">
    <source>
        <dbReference type="ARBA" id="ARBA00022857"/>
    </source>
</evidence>
<evidence type="ECO:0000313" key="12">
    <source>
        <dbReference type="CGD" id="CAL0000163944"/>
    </source>
</evidence>
<dbReference type="VEuPathDB" id="FungiDB:CD36_02070"/>
<name>B9W709_CANDC</name>
<evidence type="ECO:0000256" key="4">
    <source>
        <dbReference type="ARBA" id="ARBA00022723"/>
    </source>
</evidence>
<keyword evidence="9 10" id="KW-0413">Isomerase</keyword>
<evidence type="ECO:0000256" key="8">
    <source>
        <dbReference type="ARBA" id="ARBA00023027"/>
    </source>
</evidence>
<evidence type="ECO:0000256" key="2">
    <source>
        <dbReference type="ARBA" id="ARBA00000909"/>
    </source>
</evidence>
<dbReference type="GeneID" id="8044415"/>
<comment type="function">
    <text evidence="10">Catalyzes the epimerization of the S- and R-forms of NAD(P)HX, a damaged form of NAD(P)H that is a result of enzymatic or heat-dependent hydration. This is a prerequisite for the S-specific NAD(P)H-hydrate dehydratase to allow the repair of both epimers of NAD(P)HX.</text>
</comment>
<evidence type="ECO:0000256" key="1">
    <source>
        <dbReference type="ARBA" id="ARBA00000013"/>
    </source>
</evidence>
<accession>B9W709</accession>
<evidence type="ECO:0000313" key="13">
    <source>
        <dbReference type="EMBL" id="CAX44467.1"/>
    </source>
</evidence>
<dbReference type="HAMAP" id="MF_01966">
    <property type="entry name" value="NADHX_epimerase"/>
    <property type="match status" value="1"/>
</dbReference>
<evidence type="ECO:0000256" key="10">
    <source>
        <dbReference type="HAMAP-Rule" id="MF_03159"/>
    </source>
</evidence>
<dbReference type="EMBL" id="FM992688">
    <property type="protein sequence ID" value="CAX44467.1"/>
    <property type="molecule type" value="Genomic_DNA"/>
</dbReference>
<keyword evidence="8 10" id="KW-0520">NAD</keyword>
<dbReference type="PANTHER" id="PTHR13232">
    <property type="entry name" value="NAD(P)H-HYDRATE EPIMERASE"/>
    <property type="match status" value="1"/>
</dbReference>
<keyword evidence="14" id="KW-1185">Reference proteome</keyword>
<dbReference type="PROSITE" id="PS51385">
    <property type="entry name" value="YJEF_N"/>
    <property type="match status" value="1"/>
</dbReference>
<dbReference type="InterPro" id="IPR036652">
    <property type="entry name" value="YjeF_N_dom_sf"/>
</dbReference>
<dbReference type="InterPro" id="IPR032976">
    <property type="entry name" value="YJEFN_prot_NAXE-like"/>
</dbReference>
<feature type="binding site" evidence="10">
    <location>
        <position position="144"/>
    </location>
    <ligand>
        <name>K(+)</name>
        <dbReference type="ChEBI" id="CHEBI:29103"/>
    </ligand>
</feature>
<protein>
    <recommendedName>
        <fullName evidence="3 10">NAD(P)H-hydrate epimerase</fullName>
        <ecNumber evidence="3 10">5.1.99.6</ecNumber>
    </recommendedName>
    <alternativeName>
        <fullName evidence="10">NAD(P)HX epimerase</fullName>
    </alternativeName>
</protein>
<dbReference type="FunFam" id="3.40.50.10260:FF:000005">
    <property type="entry name" value="NAD(P)H-hydrate epimerase"/>
    <property type="match status" value="1"/>
</dbReference>
<dbReference type="SUPFAM" id="SSF64153">
    <property type="entry name" value="YjeF N-terminal domain-like"/>
    <property type="match status" value="1"/>
</dbReference>
<feature type="binding site" evidence="10">
    <location>
        <position position="180"/>
    </location>
    <ligand>
        <name>(6S)-NADPHX</name>
        <dbReference type="ChEBI" id="CHEBI:64076"/>
    </ligand>
</feature>
<feature type="binding site" evidence="10">
    <location>
        <position position="75"/>
    </location>
    <ligand>
        <name>K(+)</name>
        <dbReference type="ChEBI" id="CHEBI:29103"/>
    </ligand>
</feature>
<evidence type="ECO:0000256" key="3">
    <source>
        <dbReference type="ARBA" id="ARBA00012228"/>
    </source>
</evidence>
<dbReference type="Pfam" id="PF03853">
    <property type="entry name" value="YjeF_N"/>
    <property type="match status" value="1"/>
</dbReference>
<comment type="catalytic activity">
    <reaction evidence="1 10">
        <text>(6R)-NADHX = (6S)-NADHX</text>
        <dbReference type="Rhea" id="RHEA:32215"/>
        <dbReference type="ChEBI" id="CHEBI:64074"/>
        <dbReference type="ChEBI" id="CHEBI:64075"/>
        <dbReference type="EC" id="5.1.99.6"/>
    </reaction>
</comment>
<feature type="binding site" evidence="10">
    <location>
        <position position="183"/>
    </location>
    <ligand>
        <name>K(+)</name>
        <dbReference type="ChEBI" id="CHEBI:29103"/>
    </ligand>
</feature>
<dbReference type="OrthoDB" id="10064708at2759"/>
<dbReference type="GO" id="GO:0052856">
    <property type="term" value="F:NAD(P)HX epimerase activity"/>
    <property type="evidence" value="ECO:0007669"/>
    <property type="project" value="UniProtKB-UniRule"/>
</dbReference>
<dbReference type="GO" id="GO:0046872">
    <property type="term" value="F:metal ion binding"/>
    <property type="evidence" value="ECO:0007669"/>
    <property type="project" value="UniProtKB-KW"/>
</dbReference>
<dbReference type="PANTHER" id="PTHR13232:SF10">
    <property type="entry name" value="NAD(P)H-HYDRATE EPIMERASE"/>
    <property type="match status" value="1"/>
</dbReference>
<dbReference type="Proteomes" id="UP000002605">
    <property type="component" value="Chromosome 1"/>
</dbReference>
<dbReference type="GO" id="GO:0000166">
    <property type="term" value="F:nucleotide binding"/>
    <property type="evidence" value="ECO:0007669"/>
    <property type="project" value="UniProtKB-KW"/>
</dbReference>
<keyword evidence="6" id="KW-0521">NADP</keyword>
<dbReference type="Gene3D" id="3.40.50.10260">
    <property type="entry name" value="YjeF N-terminal domain"/>
    <property type="match status" value="1"/>
</dbReference>
<evidence type="ECO:0000256" key="5">
    <source>
        <dbReference type="ARBA" id="ARBA00022741"/>
    </source>
</evidence>
<dbReference type="RefSeq" id="XP_002416880.1">
    <property type="nucleotide sequence ID" value="XM_002416835.1"/>
</dbReference>
<dbReference type="AlphaFoldDB" id="B9W709"/>
<comment type="subcellular location">
    <subcellularLocation>
        <location evidence="10">Cytoplasm</location>
    </subcellularLocation>
    <subcellularLocation>
        <location evidence="10">Mitochondrion</location>
    </subcellularLocation>
</comment>
<comment type="cofactor">
    <cofactor evidence="10">
        <name>K(+)</name>
        <dbReference type="ChEBI" id="CHEBI:29103"/>
    </cofactor>
    <text evidence="10">Binds 1 potassium ion per subunit.</text>
</comment>
<feature type="binding site" evidence="10">
    <location>
        <begin position="74"/>
        <end position="78"/>
    </location>
    <ligand>
        <name>(6S)-NADPHX</name>
        <dbReference type="ChEBI" id="CHEBI:64076"/>
    </ligand>
</feature>